<dbReference type="AlphaFoldDB" id="A0AAE6JKL7"/>
<dbReference type="Gene3D" id="1.10.260.40">
    <property type="entry name" value="lambda repressor-like DNA-binding domains"/>
    <property type="match status" value="1"/>
</dbReference>
<proteinExistence type="predicted"/>
<gene>
    <name evidence="2" type="ORF">DIU31_030650</name>
    <name evidence="3" type="ORF">J3L21_30365</name>
</gene>
<evidence type="ECO:0000313" key="2">
    <source>
        <dbReference type="EMBL" id="QEM07647.1"/>
    </source>
</evidence>
<evidence type="ECO:0000259" key="1">
    <source>
        <dbReference type="PROSITE" id="PS50943"/>
    </source>
</evidence>
<reference evidence="2 4" key="1">
    <citation type="submission" date="2019-08" db="EMBL/GenBank/DDBJ databases">
        <title>Comparative genome analysis confer to the adaptation heavy metal polluted environment.</title>
        <authorList>
            <person name="Li Y."/>
        </authorList>
    </citation>
    <scope>NUCLEOTIDE SEQUENCE [LARGE SCALE GENOMIC DNA]</scope>
    <source>
        <strain evidence="2 4">P2</strain>
    </source>
</reference>
<keyword evidence="5" id="KW-1185">Reference proteome</keyword>
<dbReference type="RefSeq" id="WP_112653259.1">
    <property type="nucleotide sequence ID" value="NZ_CP043451.1"/>
</dbReference>
<feature type="domain" description="HTH cro/C1-type" evidence="1">
    <location>
        <begin position="5"/>
        <end position="59"/>
    </location>
</feature>
<dbReference type="SUPFAM" id="SSF47413">
    <property type="entry name" value="lambda repressor-like DNA-binding domains"/>
    <property type="match status" value="1"/>
</dbReference>
<dbReference type="GO" id="GO:0003677">
    <property type="term" value="F:DNA binding"/>
    <property type="evidence" value="ECO:0007669"/>
    <property type="project" value="InterPro"/>
</dbReference>
<evidence type="ECO:0000313" key="3">
    <source>
        <dbReference type="EMBL" id="QTE49786.1"/>
    </source>
</evidence>
<accession>A0AAE6JKL7</accession>
<reference evidence="3 5" key="2">
    <citation type="submission" date="2021-03" db="EMBL/GenBank/DDBJ databases">
        <title>Mucilaginibacter strains isolated from gold and copper mining confer multi heavy-metal resistance.</title>
        <authorList>
            <person name="Li Y."/>
        </authorList>
    </citation>
    <scope>NUCLEOTIDE SEQUENCE [LARGE SCALE GENOMIC DNA]</scope>
    <source>
        <strain evidence="3 5">P2-4</strain>
    </source>
</reference>
<sequence length="143" mass="16538">MNRLLYVARKAKGLTEAQIAKVLQIEESEYKELEHSISDVTAKQALQLAKLYEIDAEQFIYTEGGKERLLKYAMDEISRYKQNGMLENLPPSYYFNIVSLGNTALTLQAELNHSTYCQYELEQDNQALRLLYAELKEKYEGKA</sequence>
<protein>
    <submittedName>
        <fullName evidence="2">Helix-turn-helix transcriptional regulator</fullName>
    </submittedName>
</protein>
<dbReference type="Proteomes" id="UP000663940">
    <property type="component" value="Chromosome"/>
</dbReference>
<dbReference type="EMBL" id="CP071880">
    <property type="protein sequence ID" value="QTE49786.1"/>
    <property type="molecule type" value="Genomic_DNA"/>
</dbReference>
<dbReference type="CDD" id="cd00093">
    <property type="entry name" value="HTH_XRE"/>
    <property type="match status" value="1"/>
</dbReference>
<dbReference type="Proteomes" id="UP000250557">
    <property type="component" value="Chromosome"/>
</dbReference>
<dbReference type="SMART" id="SM00530">
    <property type="entry name" value="HTH_XRE"/>
    <property type="match status" value="1"/>
</dbReference>
<dbReference type="InterPro" id="IPR001387">
    <property type="entry name" value="Cro/C1-type_HTH"/>
</dbReference>
<dbReference type="InterPro" id="IPR010982">
    <property type="entry name" value="Lambda_DNA-bd_dom_sf"/>
</dbReference>
<evidence type="ECO:0000313" key="5">
    <source>
        <dbReference type="Proteomes" id="UP000663940"/>
    </source>
</evidence>
<evidence type="ECO:0000313" key="4">
    <source>
        <dbReference type="Proteomes" id="UP000250557"/>
    </source>
</evidence>
<organism evidence="2 4">
    <name type="scientific">Mucilaginibacter rubeus</name>
    <dbReference type="NCBI Taxonomy" id="2027860"/>
    <lineage>
        <taxon>Bacteria</taxon>
        <taxon>Pseudomonadati</taxon>
        <taxon>Bacteroidota</taxon>
        <taxon>Sphingobacteriia</taxon>
        <taxon>Sphingobacteriales</taxon>
        <taxon>Sphingobacteriaceae</taxon>
        <taxon>Mucilaginibacter</taxon>
    </lineage>
</organism>
<dbReference type="EMBL" id="CP043451">
    <property type="protein sequence ID" value="QEM07647.1"/>
    <property type="molecule type" value="Genomic_DNA"/>
</dbReference>
<dbReference type="PROSITE" id="PS50943">
    <property type="entry name" value="HTH_CROC1"/>
    <property type="match status" value="1"/>
</dbReference>
<name>A0AAE6JKL7_9SPHI</name>